<evidence type="ECO:0000313" key="1">
    <source>
        <dbReference type="EMBL" id="TFC05758.1"/>
    </source>
</evidence>
<dbReference type="RefSeq" id="WP_134507555.1">
    <property type="nucleotide sequence ID" value="NZ_SOFM01000014.1"/>
</dbReference>
<proteinExistence type="predicted"/>
<dbReference type="AlphaFoldDB" id="A0A4R8WEC6"/>
<gene>
    <name evidence="1" type="ORF">E3O32_05635</name>
</gene>
<dbReference type="EMBL" id="SOFM01000014">
    <property type="protein sequence ID" value="TFC05758.1"/>
    <property type="molecule type" value="Genomic_DNA"/>
</dbReference>
<name>A0A4R8WEC6_9MICO</name>
<keyword evidence="2" id="KW-1185">Reference proteome</keyword>
<reference evidence="1 2" key="1">
    <citation type="submission" date="2019-03" db="EMBL/GenBank/DDBJ databases">
        <title>Genomics of glacier-inhabiting Cryobacterium strains.</title>
        <authorList>
            <person name="Liu Q."/>
            <person name="Xin Y.-H."/>
        </authorList>
    </citation>
    <scope>NUCLEOTIDE SEQUENCE [LARGE SCALE GENOMIC DNA]</scope>
    <source>
        <strain evidence="1 2">RHLT2-21</strain>
    </source>
</reference>
<evidence type="ECO:0000313" key="2">
    <source>
        <dbReference type="Proteomes" id="UP000297643"/>
    </source>
</evidence>
<dbReference type="Proteomes" id="UP000297643">
    <property type="component" value="Unassembled WGS sequence"/>
</dbReference>
<accession>A0A4R8WEC6</accession>
<comment type="caution">
    <text evidence="1">The sequence shown here is derived from an EMBL/GenBank/DDBJ whole genome shotgun (WGS) entry which is preliminary data.</text>
</comment>
<sequence>MRRVDGDGGLECRDLRRLLRDALGNRTTSTALVTLILTTPTGATLTCTANPKAGVAGVAAFAGCKINTAGTYTLTATSGMITAATSGSFPVN</sequence>
<organism evidence="1 2">
    <name type="scientific">Cryobacterium mannosilyticum</name>
    <dbReference type="NCBI Taxonomy" id="1259190"/>
    <lineage>
        <taxon>Bacteria</taxon>
        <taxon>Bacillati</taxon>
        <taxon>Actinomycetota</taxon>
        <taxon>Actinomycetes</taxon>
        <taxon>Micrococcales</taxon>
        <taxon>Microbacteriaceae</taxon>
        <taxon>Cryobacterium</taxon>
    </lineage>
</organism>
<protein>
    <submittedName>
        <fullName evidence="1">Uncharacterized protein</fullName>
    </submittedName>
</protein>